<keyword evidence="3" id="KW-1185">Reference proteome</keyword>
<dbReference type="InterPro" id="IPR036513">
    <property type="entry name" value="STAS_dom_sf"/>
</dbReference>
<evidence type="ECO:0000313" key="3">
    <source>
        <dbReference type="Proteomes" id="UP001596157"/>
    </source>
</evidence>
<dbReference type="PANTHER" id="PTHR33495">
    <property type="entry name" value="ANTI-SIGMA FACTOR ANTAGONIST TM_1081-RELATED-RELATED"/>
    <property type="match status" value="1"/>
</dbReference>
<reference evidence="3" key="1">
    <citation type="journal article" date="2019" name="Int. J. Syst. Evol. Microbiol.">
        <title>The Global Catalogue of Microorganisms (GCM) 10K type strain sequencing project: providing services to taxonomists for standard genome sequencing and annotation.</title>
        <authorList>
            <consortium name="The Broad Institute Genomics Platform"/>
            <consortium name="The Broad Institute Genome Sequencing Center for Infectious Disease"/>
            <person name="Wu L."/>
            <person name="Ma J."/>
        </authorList>
    </citation>
    <scope>NUCLEOTIDE SEQUENCE [LARGE SCALE GENOMIC DNA]</scope>
    <source>
        <strain evidence="3">CCUG 59778</strain>
    </source>
</reference>
<dbReference type="Gene3D" id="3.30.750.24">
    <property type="entry name" value="STAS domain"/>
    <property type="match status" value="1"/>
</dbReference>
<dbReference type="Proteomes" id="UP001596157">
    <property type="component" value="Unassembled WGS sequence"/>
</dbReference>
<name>A0ABW0EXU9_9PSEU</name>
<evidence type="ECO:0000313" key="2">
    <source>
        <dbReference type="EMBL" id="MFC5291070.1"/>
    </source>
</evidence>
<comment type="caution">
    <text evidence="2">The sequence shown here is derived from an EMBL/GenBank/DDBJ whole genome shotgun (WGS) entry which is preliminary data.</text>
</comment>
<dbReference type="CDD" id="cd07043">
    <property type="entry name" value="STAS_anti-anti-sigma_factors"/>
    <property type="match status" value="1"/>
</dbReference>
<proteinExistence type="predicted"/>
<accession>A0ABW0EXU9</accession>
<dbReference type="InterPro" id="IPR002645">
    <property type="entry name" value="STAS_dom"/>
</dbReference>
<feature type="domain" description="STAS" evidence="1">
    <location>
        <begin position="10"/>
        <end position="121"/>
    </location>
</feature>
<dbReference type="PROSITE" id="PS50801">
    <property type="entry name" value="STAS"/>
    <property type="match status" value="1"/>
</dbReference>
<protein>
    <submittedName>
        <fullName evidence="2">STAS domain-containing protein</fullName>
    </submittedName>
</protein>
<dbReference type="PANTHER" id="PTHR33495:SF2">
    <property type="entry name" value="ANTI-SIGMA FACTOR ANTAGONIST TM_1081-RELATED"/>
    <property type="match status" value="1"/>
</dbReference>
<dbReference type="EMBL" id="JBHSKF010000021">
    <property type="protein sequence ID" value="MFC5291070.1"/>
    <property type="molecule type" value="Genomic_DNA"/>
</dbReference>
<dbReference type="Pfam" id="PF01740">
    <property type="entry name" value="STAS"/>
    <property type="match status" value="1"/>
</dbReference>
<organism evidence="2 3">
    <name type="scientific">Actinokineospora guangxiensis</name>
    <dbReference type="NCBI Taxonomy" id="1490288"/>
    <lineage>
        <taxon>Bacteria</taxon>
        <taxon>Bacillati</taxon>
        <taxon>Actinomycetota</taxon>
        <taxon>Actinomycetes</taxon>
        <taxon>Pseudonocardiales</taxon>
        <taxon>Pseudonocardiaceae</taxon>
        <taxon>Actinokineospora</taxon>
    </lineage>
</organism>
<evidence type="ECO:0000259" key="1">
    <source>
        <dbReference type="PROSITE" id="PS50801"/>
    </source>
</evidence>
<gene>
    <name evidence="2" type="ORF">ACFPM7_28810</name>
</gene>
<sequence length="121" mass="12585">MLKPFVPGRLDVLVENTKRCAVLAVRGELDSATAPRLNERLMAAIAEAPPGAGVVLDLSDVTFCGSAGVQAVLLAGDQARELDRGFAVACGPFVRRTLELVGLRHLVGDHPTRAAALASVG</sequence>
<dbReference type="SUPFAM" id="SSF52091">
    <property type="entry name" value="SpoIIaa-like"/>
    <property type="match status" value="1"/>
</dbReference>
<dbReference type="RefSeq" id="WP_378250984.1">
    <property type="nucleotide sequence ID" value="NZ_JBHSKF010000021.1"/>
</dbReference>